<organism evidence="1">
    <name type="scientific">uncultured Gemmatimonadaceae bacterium</name>
    <dbReference type="NCBI Taxonomy" id="246130"/>
    <lineage>
        <taxon>Bacteria</taxon>
        <taxon>Pseudomonadati</taxon>
        <taxon>Gemmatimonadota</taxon>
        <taxon>Gemmatimonadia</taxon>
        <taxon>Gemmatimonadales</taxon>
        <taxon>Gemmatimonadaceae</taxon>
        <taxon>environmental samples</taxon>
    </lineage>
</organism>
<name>A0A6J4L0N9_9BACT</name>
<evidence type="ECO:0000313" key="1">
    <source>
        <dbReference type="EMBL" id="CAA9318309.1"/>
    </source>
</evidence>
<feature type="non-terminal residue" evidence="1">
    <location>
        <position position="1"/>
    </location>
</feature>
<reference evidence="1" key="1">
    <citation type="submission" date="2020-02" db="EMBL/GenBank/DDBJ databases">
        <authorList>
            <person name="Meier V. D."/>
        </authorList>
    </citation>
    <scope>NUCLEOTIDE SEQUENCE</scope>
    <source>
        <strain evidence="1">AVDCRST_MAG40</strain>
    </source>
</reference>
<sequence length="71" mass="7436">LYPNAVLRGVPAPPPRPRVFVPLGGLEAVARALRGEGFATVPALSGADTPERLRCTHVLRDGRAVPLPTDG</sequence>
<gene>
    <name evidence="1" type="ORF">AVDCRST_MAG40-1341</name>
</gene>
<dbReference type="AlphaFoldDB" id="A0A6J4L0N9"/>
<protein>
    <submittedName>
        <fullName evidence="1">Uncharacterized protein</fullName>
    </submittedName>
</protein>
<proteinExistence type="predicted"/>
<dbReference type="EMBL" id="CADCTX010000419">
    <property type="protein sequence ID" value="CAA9318309.1"/>
    <property type="molecule type" value="Genomic_DNA"/>
</dbReference>
<accession>A0A6J4L0N9</accession>